<sequence length="1113" mass="128146">MANQFYHYELDNPQNNTAVYDEEETEDEDWSVQRPATAFPFFQTSDPAMQAAYSYGDPRGGSYPDPTIHQMRSTAPPDEALNTDTLAGLADDIGNEAEDFEDESLTGLLGQVPPDNRERDPDFGASDLEDEESADDSSDETDPEDEAIGRKGSLKATATRGRGGRRGGRGGRATRSQPEDGPTKPPRRRRGEMGRRKGKYGPRAHAETTPRFKELNGKLTEAFLDKDWDKGLEYGFEAIKENPEVFSVHGTIAEILIRKGRIEDALGALFVGVQATREPAAWRYVVEKLIEYGAHMKDSRQRIQDCYSELISMDPEDYDSRLGRMKNYHKAGQNIRARNECFNLLKRDPYDHEVLNHLSGCCFSLGQPEDALPAYENFVSYCMENDLPEQSGLDWSFLDSYADMLIQMQRWDDAIKIITVASRWVLGRSEETFWDWEKDDREWDAENEPRRVEVPQFDPGHHDVGTYGQGLLVELRAKLGFARLGKGSDHVQEALHHFEFLEPEDEAEDAYINEYPDLFREVGDALRETKLHQEALRFYEPLKNKPELMDSRFCFDLAICYQALGRDEDYKSSLQIFKRNARDPQYHIGLAKLYQSQGRVADMWHLIKQLRRVGKTKLVRDAGLPLVQPEELNTEAPVQKTGRDATSPVAYTPPQRDQDQDLSSAKRRYGEGRRLRQERIERDHQQDMIINSLWQDMKVLDSAVDAGDPDALSEWLGIANEVFEDFQGQQSFFPRDRHLKFIGYGRWRKILNLPDGEQFIPEGEEDGPTDDKDIPVHYRKIHFDEWLEWIMLLAMRYAKNSNRESCWDVLNVAANANIFAHEQPRILLIRNVSMTCALILQDNQRLVEEARWFMKWYPYVTETYRLFCAVNRFCRGDVSFFNSGPEQKFTLRAVKTMDFGLLPQEHRLNFLFTDGDRVKWSEPSSGRNNGNPHDLVEHDPALLVLYGHMMFVAATYTSALTYYFRAYVLQPEDPILSLCIAISYVQMGFKRQTENRQFQIQQGLSFLQRYYDLRTRNDVAMHMQEAEFNMAVMWHSLGLLHLAVPKYERCLELSERVRQEQQDVRDDGGDGQGGGMAYIEDFAADAAFALQLIFSTGGDFRGARKITEKWLVL</sequence>
<dbReference type="SUPFAM" id="SSF48452">
    <property type="entry name" value="TPR-like"/>
    <property type="match status" value="2"/>
</dbReference>
<feature type="region of interest" description="Disordered" evidence="1">
    <location>
        <begin position="630"/>
        <end position="678"/>
    </location>
</feature>
<feature type="compositionally biased region" description="Acidic residues" evidence="1">
    <location>
        <begin position="93"/>
        <end position="104"/>
    </location>
</feature>
<name>A0A8H3V8S5_VENIN</name>
<dbReference type="Proteomes" id="UP000447873">
    <property type="component" value="Unassembled WGS sequence"/>
</dbReference>
<evidence type="ECO:0000313" key="3">
    <source>
        <dbReference type="Proteomes" id="UP000447873"/>
    </source>
</evidence>
<accession>A0A8H3V8S5</accession>
<evidence type="ECO:0000256" key="1">
    <source>
        <dbReference type="SAM" id="MobiDB-lite"/>
    </source>
</evidence>
<feature type="compositionally biased region" description="Acidic residues" evidence="1">
    <location>
        <begin position="127"/>
        <end position="146"/>
    </location>
</feature>
<organism evidence="2 3">
    <name type="scientific">Venturia inaequalis</name>
    <name type="common">Apple scab fungus</name>
    <dbReference type="NCBI Taxonomy" id="5025"/>
    <lineage>
        <taxon>Eukaryota</taxon>
        <taxon>Fungi</taxon>
        <taxon>Dikarya</taxon>
        <taxon>Ascomycota</taxon>
        <taxon>Pezizomycotina</taxon>
        <taxon>Dothideomycetes</taxon>
        <taxon>Pleosporomycetidae</taxon>
        <taxon>Venturiales</taxon>
        <taxon>Venturiaceae</taxon>
        <taxon>Venturia</taxon>
    </lineage>
</organism>
<dbReference type="InterPro" id="IPR039340">
    <property type="entry name" value="Tfc4/TFIIIC-102/Sfc4"/>
</dbReference>
<dbReference type="InterPro" id="IPR011990">
    <property type="entry name" value="TPR-like_helical_dom_sf"/>
</dbReference>
<feature type="region of interest" description="Disordered" evidence="1">
    <location>
        <begin position="53"/>
        <end position="209"/>
    </location>
</feature>
<proteinExistence type="predicted"/>
<dbReference type="AlphaFoldDB" id="A0A8H3V8S5"/>
<dbReference type="EMBL" id="WNWS01000066">
    <property type="protein sequence ID" value="KAE9983152.1"/>
    <property type="molecule type" value="Genomic_DNA"/>
</dbReference>
<dbReference type="PANTHER" id="PTHR23082:SF0">
    <property type="entry name" value="GENERAL TRANSCRIPTION FACTOR 3C POLYPEPTIDE 3"/>
    <property type="match status" value="1"/>
</dbReference>
<evidence type="ECO:0008006" key="4">
    <source>
        <dbReference type="Google" id="ProtNLM"/>
    </source>
</evidence>
<evidence type="ECO:0000313" key="2">
    <source>
        <dbReference type="EMBL" id="KAE9983152.1"/>
    </source>
</evidence>
<protein>
    <recommendedName>
        <fullName evidence="4">TPR-like protein</fullName>
    </recommendedName>
</protein>
<feature type="compositionally biased region" description="Basic and acidic residues" evidence="1">
    <location>
        <begin position="668"/>
        <end position="678"/>
    </location>
</feature>
<gene>
    <name evidence="2" type="ORF">EG328_010236</name>
</gene>
<dbReference type="Gene3D" id="1.25.40.10">
    <property type="entry name" value="Tetratricopeptide repeat domain"/>
    <property type="match status" value="3"/>
</dbReference>
<comment type="caution">
    <text evidence="2">The sequence shown here is derived from an EMBL/GenBank/DDBJ whole genome shotgun (WGS) entry which is preliminary data.</text>
</comment>
<dbReference type="GO" id="GO:0000127">
    <property type="term" value="C:transcription factor TFIIIC complex"/>
    <property type="evidence" value="ECO:0007669"/>
    <property type="project" value="TreeGrafter"/>
</dbReference>
<dbReference type="PANTHER" id="PTHR23082">
    <property type="entry name" value="TRANSCRIPTION INITIATION FACTOR IIIC TFIIIC , POLYPEPTIDE 3-RELATED"/>
    <property type="match status" value="1"/>
</dbReference>
<feature type="compositionally biased region" description="Basic residues" evidence="1">
    <location>
        <begin position="185"/>
        <end position="202"/>
    </location>
</feature>
<dbReference type="OrthoDB" id="9991317at2759"/>
<reference evidence="2 3" key="1">
    <citation type="submission" date="2018-12" db="EMBL/GenBank/DDBJ databases">
        <title>Venturia inaequalis Genome Resource.</title>
        <authorList>
            <person name="Lichtner F.J."/>
        </authorList>
    </citation>
    <scope>NUCLEOTIDE SEQUENCE [LARGE SCALE GENOMIC DNA]</scope>
    <source>
        <strain evidence="2 3">120213</strain>
    </source>
</reference>
<dbReference type="GO" id="GO:0006383">
    <property type="term" value="P:transcription by RNA polymerase III"/>
    <property type="evidence" value="ECO:0007669"/>
    <property type="project" value="InterPro"/>
</dbReference>